<name>A0A561TFQ4_9ACTN</name>
<gene>
    <name evidence="3" type="ORF">FHX78_112900</name>
</gene>
<organism evidence="3 4">
    <name type="scientific">Streptomyces capillispiralis</name>
    <dbReference type="NCBI Taxonomy" id="68182"/>
    <lineage>
        <taxon>Bacteria</taxon>
        <taxon>Bacillati</taxon>
        <taxon>Actinomycetota</taxon>
        <taxon>Actinomycetes</taxon>
        <taxon>Kitasatosporales</taxon>
        <taxon>Streptomycetaceae</taxon>
        <taxon>Streptomyces</taxon>
    </lineage>
</organism>
<evidence type="ECO:0000313" key="4">
    <source>
        <dbReference type="Proteomes" id="UP000316603"/>
    </source>
</evidence>
<proteinExistence type="predicted"/>
<feature type="compositionally biased region" description="Low complexity" evidence="1">
    <location>
        <begin position="34"/>
        <end position="43"/>
    </location>
</feature>
<sequence length="260" mass="26180">MHRPVSRYRVAGSVLALLALAGCGSSSGGGGGEPTAAPATTQAARDKGPVCVGEASADGPHVLRGGGFRLPGGGGVQYAAAGADGTTRTATLREGERYESGQQEWTVAPGTDVTVSGHVYTVRQICSYRLVLEPKTAEDKAALAAAPESMKSAGGPADAPLCFTTNEDVLAAAAAGFPPKGEELSLVGNGGVQRFPTGLSLTVSYLDTGTGTAGIAANCAAVPVAAYKDVRVGDPVEFAGVLFEVSQITEQAVRLTRTST</sequence>
<keyword evidence="2" id="KW-0732">Signal</keyword>
<feature type="signal peptide" evidence="2">
    <location>
        <begin position="1"/>
        <end position="21"/>
    </location>
</feature>
<dbReference type="Proteomes" id="UP000316603">
    <property type="component" value="Unassembled WGS sequence"/>
</dbReference>
<evidence type="ECO:0000313" key="3">
    <source>
        <dbReference type="EMBL" id="TWF85942.1"/>
    </source>
</evidence>
<dbReference type="AlphaFoldDB" id="A0A561TFQ4"/>
<reference evidence="3 4" key="1">
    <citation type="submission" date="2019-06" db="EMBL/GenBank/DDBJ databases">
        <title>Sequencing the genomes of 1000 actinobacteria strains.</title>
        <authorList>
            <person name="Klenk H.-P."/>
        </authorList>
    </citation>
    <scope>NUCLEOTIDE SEQUENCE [LARGE SCALE GENOMIC DNA]</scope>
    <source>
        <strain evidence="3 4">DSM 41695</strain>
    </source>
</reference>
<accession>A0A561TFQ4</accession>
<feature type="region of interest" description="Disordered" evidence="1">
    <location>
        <begin position="27"/>
        <end position="47"/>
    </location>
</feature>
<evidence type="ECO:0008006" key="5">
    <source>
        <dbReference type="Google" id="ProtNLM"/>
    </source>
</evidence>
<dbReference type="EMBL" id="VIWV01000001">
    <property type="protein sequence ID" value="TWF85942.1"/>
    <property type="molecule type" value="Genomic_DNA"/>
</dbReference>
<feature type="chain" id="PRO_5039642989" description="Lipoprotein" evidence="2">
    <location>
        <begin position="22"/>
        <end position="260"/>
    </location>
</feature>
<dbReference type="PROSITE" id="PS51257">
    <property type="entry name" value="PROKAR_LIPOPROTEIN"/>
    <property type="match status" value="1"/>
</dbReference>
<keyword evidence="4" id="KW-1185">Reference proteome</keyword>
<protein>
    <recommendedName>
        <fullName evidence="5">Lipoprotein</fullName>
    </recommendedName>
</protein>
<evidence type="ECO:0000256" key="1">
    <source>
        <dbReference type="SAM" id="MobiDB-lite"/>
    </source>
</evidence>
<dbReference type="OrthoDB" id="4292483at2"/>
<evidence type="ECO:0000256" key="2">
    <source>
        <dbReference type="SAM" id="SignalP"/>
    </source>
</evidence>
<comment type="caution">
    <text evidence="3">The sequence shown here is derived from an EMBL/GenBank/DDBJ whole genome shotgun (WGS) entry which is preliminary data.</text>
</comment>